<feature type="compositionally biased region" description="Low complexity" evidence="1">
    <location>
        <begin position="313"/>
        <end position="326"/>
    </location>
</feature>
<feature type="region of interest" description="Disordered" evidence="1">
    <location>
        <begin position="313"/>
        <end position="334"/>
    </location>
</feature>
<gene>
    <name evidence="3" type="ORF">SAMN06265222_105274</name>
</gene>
<name>A0ABY1Q407_9BACT</name>
<keyword evidence="2" id="KW-0812">Transmembrane</keyword>
<comment type="caution">
    <text evidence="3">The sequence shown here is derived from an EMBL/GenBank/DDBJ whole genome shotgun (WGS) entry which is preliminary data.</text>
</comment>
<evidence type="ECO:0008006" key="5">
    <source>
        <dbReference type="Google" id="ProtNLM"/>
    </source>
</evidence>
<feature type="transmembrane region" description="Helical" evidence="2">
    <location>
        <begin position="21"/>
        <end position="47"/>
    </location>
</feature>
<keyword evidence="2" id="KW-0472">Membrane</keyword>
<evidence type="ECO:0000313" key="3">
    <source>
        <dbReference type="EMBL" id="SMP57181.1"/>
    </source>
</evidence>
<evidence type="ECO:0000313" key="4">
    <source>
        <dbReference type="Proteomes" id="UP001158067"/>
    </source>
</evidence>
<dbReference type="Proteomes" id="UP001158067">
    <property type="component" value="Unassembled WGS sequence"/>
</dbReference>
<evidence type="ECO:0000256" key="2">
    <source>
        <dbReference type="SAM" id="Phobius"/>
    </source>
</evidence>
<sequence>MEEIRSDSIAPRGLEHVCKAIFAAVGRAMSVLWIALLVGFVASLVVVPRQSYAQQSDQGQRSGAASLLNPWGNKNSSDHRVGSAAHRQGILNSLPMDRLTTDARKRILDIAEKPTLFRQLPSQVISCDRDMFLFLTRNPDVLVGLWDLMGITKVQSKRIAPFQLEASDGVGTVCQVDLVYGDDEQHIFVVDGSYDGRMVPTPIRGKGVFVLRSTYAAGADGQTTISGTLDCFVQLDSLGLDLIARTLSPIIGRSADANFMQTAQFIAQVSQSSAHNPSVMLDIASRLPQVDPPVRESFSDTIVTVARRSAAIAQQQRGSQGQTTASAERQTQTR</sequence>
<organism evidence="3 4">
    <name type="scientific">Neorhodopirellula lusitana</name>
    <dbReference type="NCBI Taxonomy" id="445327"/>
    <lineage>
        <taxon>Bacteria</taxon>
        <taxon>Pseudomonadati</taxon>
        <taxon>Planctomycetota</taxon>
        <taxon>Planctomycetia</taxon>
        <taxon>Pirellulales</taxon>
        <taxon>Pirellulaceae</taxon>
        <taxon>Neorhodopirellula</taxon>
    </lineage>
</organism>
<proteinExistence type="predicted"/>
<protein>
    <recommendedName>
        <fullName evidence="5">Secreted protein</fullName>
    </recommendedName>
</protein>
<evidence type="ECO:0000256" key="1">
    <source>
        <dbReference type="SAM" id="MobiDB-lite"/>
    </source>
</evidence>
<accession>A0ABY1Q407</accession>
<dbReference type="EMBL" id="FXUG01000005">
    <property type="protein sequence ID" value="SMP57181.1"/>
    <property type="molecule type" value="Genomic_DNA"/>
</dbReference>
<keyword evidence="4" id="KW-1185">Reference proteome</keyword>
<reference evidence="3 4" key="1">
    <citation type="submission" date="2017-05" db="EMBL/GenBank/DDBJ databases">
        <authorList>
            <person name="Varghese N."/>
            <person name="Submissions S."/>
        </authorList>
    </citation>
    <scope>NUCLEOTIDE SEQUENCE [LARGE SCALE GENOMIC DNA]</scope>
    <source>
        <strain evidence="3 4">DSM 25457</strain>
    </source>
</reference>
<keyword evidence="2" id="KW-1133">Transmembrane helix</keyword>